<proteinExistence type="predicted"/>
<evidence type="ECO:0000313" key="2">
    <source>
        <dbReference type="Proteomes" id="UP000886741"/>
    </source>
</evidence>
<name>A0A9D1F7F2_9FIRM</name>
<protein>
    <submittedName>
        <fullName evidence="1">Uncharacterized protein</fullName>
    </submittedName>
</protein>
<dbReference type="AlphaFoldDB" id="A0A9D1F7F2"/>
<reference evidence="1" key="2">
    <citation type="journal article" date="2021" name="PeerJ">
        <title>Extensive microbial diversity within the chicken gut microbiome revealed by metagenomics and culture.</title>
        <authorList>
            <person name="Gilroy R."/>
            <person name="Ravi A."/>
            <person name="Getino M."/>
            <person name="Pursley I."/>
            <person name="Horton D.L."/>
            <person name="Alikhan N.F."/>
            <person name="Baker D."/>
            <person name="Gharbi K."/>
            <person name="Hall N."/>
            <person name="Watson M."/>
            <person name="Adriaenssens E.M."/>
            <person name="Foster-Nyarko E."/>
            <person name="Jarju S."/>
            <person name="Secka A."/>
            <person name="Antonio M."/>
            <person name="Oren A."/>
            <person name="Chaudhuri R.R."/>
            <person name="La Ragione R."/>
            <person name="Hildebrand F."/>
            <person name="Pallen M.J."/>
        </authorList>
    </citation>
    <scope>NUCLEOTIDE SEQUENCE</scope>
    <source>
        <strain evidence="1">ChiBcec16-1751</strain>
    </source>
</reference>
<reference evidence="1" key="1">
    <citation type="submission" date="2020-10" db="EMBL/GenBank/DDBJ databases">
        <authorList>
            <person name="Gilroy R."/>
        </authorList>
    </citation>
    <scope>NUCLEOTIDE SEQUENCE</scope>
    <source>
        <strain evidence="1">ChiBcec16-1751</strain>
    </source>
</reference>
<sequence length="67" mass="7169">MTMICIVQTALLCLILWRLGRLEGQTAAPSQPQEPPNPQAAQAMERFNAGVANILAYDPFEKGGGAV</sequence>
<comment type="caution">
    <text evidence="1">The sequence shown here is derived from an EMBL/GenBank/DDBJ whole genome shotgun (WGS) entry which is preliminary data.</text>
</comment>
<evidence type="ECO:0000313" key="1">
    <source>
        <dbReference type="EMBL" id="HIS63800.1"/>
    </source>
</evidence>
<dbReference type="EMBL" id="DVJJ01000009">
    <property type="protein sequence ID" value="HIS63800.1"/>
    <property type="molecule type" value="Genomic_DNA"/>
</dbReference>
<gene>
    <name evidence="1" type="ORF">IAA83_00330</name>
</gene>
<accession>A0A9D1F7F2</accession>
<organism evidence="1 2">
    <name type="scientific">Candidatus Avoscillospira avistercoris</name>
    <dbReference type="NCBI Taxonomy" id="2840707"/>
    <lineage>
        <taxon>Bacteria</taxon>
        <taxon>Bacillati</taxon>
        <taxon>Bacillota</taxon>
        <taxon>Clostridia</taxon>
        <taxon>Eubacteriales</taxon>
        <taxon>Oscillospiraceae</taxon>
        <taxon>Oscillospiraceae incertae sedis</taxon>
        <taxon>Candidatus Avoscillospira</taxon>
    </lineage>
</organism>
<dbReference type="Proteomes" id="UP000886741">
    <property type="component" value="Unassembled WGS sequence"/>
</dbReference>